<dbReference type="EMBL" id="JAMZIH010006268">
    <property type="protein sequence ID" value="KAJ1674099.1"/>
    <property type="molecule type" value="Genomic_DNA"/>
</dbReference>
<comment type="caution">
    <text evidence="1">The sequence shown here is derived from an EMBL/GenBank/DDBJ whole genome shotgun (WGS) entry which is preliminary data.</text>
</comment>
<name>A0ACC1HC05_9FUNG</name>
<evidence type="ECO:0000313" key="1">
    <source>
        <dbReference type="EMBL" id="KAJ1674099.1"/>
    </source>
</evidence>
<dbReference type="Proteomes" id="UP001145114">
    <property type="component" value="Unassembled WGS sequence"/>
</dbReference>
<keyword evidence="2" id="KW-1185">Reference proteome</keyword>
<sequence length="58" mass="6875">MSDVKLTTLILFDGSNYQSWRPRIILKLKARKLFTITCMEDKYDEDKDIEAQSLLLEH</sequence>
<evidence type="ECO:0000313" key="2">
    <source>
        <dbReference type="Proteomes" id="UP001145114"/>
    </source>
</evidence>
<proteinExistence type="predicted"/>
<gene>
    <name evidence="1" type="ORF">EV182_003969</name>
</gene>
<reference evidence="1" key="1">
    <citation type="submission" date="2022-06" db="EMBL/GenBank/DDBJ databases">
        <title>Phylogenomic reconstructions and comparative analyses of Kickxellomycotina fungi.</title>
        <authorList>
            <person name="Reynolds N.K."/>
            <person name="Stajich J.E."/>
            <person name="Barry K."/>
            <person name="Grigoriev I.V."/>
            <person name="Crous P."/>
            <person name="Smith M.E."/>
        </authorList>
    </citation>
    <scope>NUCLEOTIDE SEQUENCE</scope>
    <source>
        <strain evidence="1">RSA 2271</strain>
    </source>
</reference>
<accession>A0ACC1HC05</accession>
<feature type="non-terminal residue" evidence="1">
    <location>
        <position position="58"/>
    </location>
</feature>
<organism evidence="1 2">
    <name type="scientific">Spiromyces aspiralis</name>
    <dbReference type="NCBI Taxonomy" id="68401"/>
    <lineage>
        <taxon>Eukaryota</taxon>
        <taxon>Fungi</taxon>
        <taxon>Fungi incertae sedis</taxon>
        <taxon>Zoopagomycota</taxon>
        <taxon>Kickxellomycotina</taxon>
        <taxon>Kickxellomycetes</taxon>
        <taxon>Kickxellales</taxon>
        <taxon>Kickxellaceae</taxon>
        <taxon>Spiromyces</taxon>
    </lineage>
</organism>
<protein>
    <submittedName>
        <fullName evidence="1">Uncharacterized protein</fullName>
    </submittedName>
</protein>